<dbReference type="STRING" id="402734.SAMN05660918_1979"/>
<proteinExistence type="predicted"/>
<evidence type="ECO:0000313" key="1">
    <source>
        <dbReference type="EMBL" id="SEI93821.1"/>
    </source>
</evidence>
<keyword evidence="2" id="KW-1185">Reference proteome</keyword>
<dbReference type="Proteomes" id="UP000199702">
    <property type="component" value="Unassembled WGS sequence"/>
</dbReference>
<dbReference type="AlphaFoldDB" id="A0A1H6UNJ1"/>
<dbReference type="RefSeq" id="WP_091312422.1">
    <property type="nucleotide sequence ID" value="NZ_CBCSJU010000004.1"/>
</dbReference>
<protein>
    <submittedName>
        <fullName evidence="1">Uncharacterized protein</fullName>
    </submittedName>
</protein>
<name>A0A1H6UNJ1_9FLAO</name>
<accession>A0A1H6UNJ1</accession>
<sequence>MDNFITVRILALGDTNKKIIINSNLISEVSILDGNTLFIKMNNNNEHTIFIDGNTILNMFKENLLG</sequence>
<dbReference type="EMBL" id="FNYA01000004">
    <property type="protein sequence ID" value="SEI93821.1"/>
    <property type="molecule type" value="Genomic_DNA"/>
</dbReference>
<reference evidence="2" key="1">
    <citation type="submission" date="2016-10" db="EMBL/GenBank/DDBJ databases">
        <authorList>
            <person name="Varghese N."/>
            <person name="Submissions S."/>
        </authorList>
    </citation>
    <scope>NUCLEOTIDE SEQUENCE [LARGE SCALE GENOMIC DNA]</scope>
    <source>
        <strain evidence="2">DSM 17934</strain>
    </source>
</reference>
<evidence type="ECO:0000313" key="2">
    <source>
        <dbReference type="Proteomes" id="UP000199702"/>
    </source>
</evidence>
<gene>
    <name evidence="1" type="ORF">SAMN05660918_1979</name>
</gene>
<organism evidence="1 2">
    <name type="scientific">Flavobacterium terrigena</name>
    <dbReference type="NCBI Taxonomy" id="402734"/>
    <lineage>
        <taxon>Bacteria</taxon>
        <taxon>Pseudomonadati</taxon>
        <taxon>Bacteroidota</taxon>
        <taxon>Flavobacteriia</taxon>
        <taxon>Flavobacteriales</taxon>
        <taxon>Flavobacteriaceae</taxon>
        <taxon>Flavobacterium</taxon>
    </lineage>
</organism>